<keyword evidence="2" id="KW-0378">Hydrolase</keyword>
<reference evidence="4 5" key="1">
    <citation type="submission" date="2020-08" db="EMBL/GenBank/DDBJ databases">
        <title>Genomic Encyclopedia of Type Strains, Phase IV (KMG-IV): sequencing the most valuable type-strain genomes for metagenomic binning, comparative biology and taxonomic classification.</title>
        <authorList>
            <person name="Goeker M."/>
        </authorList>
    </citation>
    <scope>NUCLEOTIDE SEQUENCE [LARGE SCALE GENOMIC DNA]</scope>
    <source>
        <strain evidence="4 5">DSM 26376</strain>
    </source>
</reference>
<comment type="caution">
    <text evidence="4">The sequence shown here is derived from an EMBL/GenBank/DDBJ whole genome shotgun (WGS) entry which is preliminary data.</text>
</comment>
<dbReference type="PANTHER" id="PTHR10655">
    <property type="entry name" value="LYSOPHOSPHOLIPASE-RELATED"/>
    <property type="match status" value="1"/>
</dbReference>
<evidence type="ECO:0000256" key="1">
    <source>
        <dbReference type="ARBA" id="ARBA00006499"/>
    </source>
</evidence>
<evidence type="ECO:0000313" key="5">
    <source>
        <dbReference type="Proteomes" id="UP000550895"/>
    </source>
</evidence>
<proteinExistence type="inferred from homology"/>
<dbReference type="InterPro" id="IPR029058">
    <property type="entry name" value="AB_hydrolase_fold"/>
</dbReference>
<organism evidence="4 5">
    <name type="scientific">Rhizobium rosettiformans</name>
    <dbReference type="NCBI Taxonomy" id="1368430"/>
    <lineage>
        <taxon>Bacteria</taxon>
        <taxon>Pseudomonadati</taxon>
        <taxon>Pseudomonadota</taxon>
        <taxon>Alphaproteobacteria</taxon>
        <taxon>Hyphomicrobiales</taxon>
        <taxon>Rhizobiaceae</taxon>
        <taxon>Rhizobium/Agrobacterium group</taxon>
        <taxon>Rhizobium</taxon>
    </lineage>
</organism>
<keyword evidence="5" id="KW-1185">Reference proteome</keyword>
<dbReference type="EMBL" id="JACHGA010000002">
    <property type="protein sequence ID" value="MBB5275377.1"/>
    <property type="molecule type" value="Genomic_DNA"/>
</dbReference>
<evidence type="ECO:0000259" key="3">
    <source>
        <dbReference type="Pfam" id="PF02230"/>
    </source>
</evidence>
<dbReference type="Proteomes" id="UP000550895">
    <property type="component" value="Unassembled WGS sequence"/>
</dbReference>
<sequence>MAIHGEPLTAGVAPAEADVLCVFIHGRTQSPEDMIEQVVGRLAVPGVAYCLPRATGNSWYAARATDPLTDPTRNELTASLDYLHGLAGALRQAGGAQKPLLIGGFSQGACLSLEYAMAFGPWNGAMVNLTGCRVGQVRDERPSRDLDGMPVYLTGSDQDPWIPVSAFAEASEALGRARARLRCELFPGRTHQASDMEVKALEAMLRDLAEGSRPFRRVAA</sequence>
<name>A0A7W8HP04_9HYPH</name>
<accession>A0A7W8HP04</accession>
<gene>
    <name evidence="4" type="ORF">HNR26_001421</name>
</gene>
<dbReference type="AlphaFoldDB" id="A0A7W8HP04"/>
<feature type="domain" description="Phospholipase/carboxylesterase/thioesterase" evidence="3">
    <location>
        <begin position="56"/>
        <end position="205"/>
    </location>
</feature>
<protein>
    <submittedName>
        <fullName evidence="4">Putative esterase</fullName>
    </submittedName>
</protein>
<dbReference type="RefSeq" id="WP_167494844.1">
    <property type="nucleotide sequence ID" value="NZ_JACHGA010000002.1"/>
</dbReference>
<evidence type="ECO:0000313" key="4">
    <source>
        <dbReference type="EMBL" id="MBB5275377.1"/>
    </source>
</evidence>
<evidence type="ECO:0000256" key="2">
    <source>
        <dbReference type="ARBA" id="ARBA00022801"/>
    </source>
</evidence>
<dbReference type="GO" id="GO:0016787">
    <property type="term" value="F:hydrolase activity"/>
    <property type="evidence" value="ECO:0007669"/>
    <property type="project" value="UniProtKB-KW"/>
</dbReference>
<dbReference type="Pfam" id="PF02230">
    <property type="entry name" value="Abhydrolase_2"/>
    <property type="match status" value="1"/>
</dbReference>
<comment type="similarity">
    <text evidence="1">Belongs to the AB hydrolase superfamily. AB hydrolase 2 family.</text>
</comment>
<dbReference type="PANTHER" id="PTHR10655:SF17">
    <property type="entry name" value="LYSOPHOSPHOLIPASE-LIKE PROTEIN 1"/>
    <property type="match status" value="1"/>
</dbReference>
<dbReference type="Gene3D" id="3.40.50.1820">
    <property type="entry name" value="alpha/beta hydrolase"/>
    <property type="match status" value="1"/>
</dbReference>
<dbReference type="InterPro" id="IPR050565">
    <property type="entry name" value="LYPA1-2/EST-like"/>
</dbReference>
<dbReference type="SUPFAM" id="SSF53474">
    <property type="entry name" value="alpha/beta-Hydrolases"/>
    <property type="match status" value="1"/>
</dbReference>
<dbReference type="InterPro" id="IPR003140">
    <property type="entry name" value="PLipase/COase/thioEstase"/>
</dbReference>